<evidence type="ECO:0008006" key="3">
    <source>
        <dbReference type="Google" id="ProtNLM"/>
    </source>
</evidence>
<evidence type="ECO:0000313" key="1">
    <source>
        <dbReference type="EMBL" id="OQS33817.1"/>
    </source>
</evidence>
<proteinExistence type="predicted"/>
<dbReference type="InterPro" id="IPR038765">
    <property type="entry name" value="Papain-like_cys_pep_sf"/>
</dbReference>
<dbReference type="SUPFAM" id="SSF54001">
    <property type="entry name" value="Cysteine proteinases"/>
    <property type="match status" value="1"/>
</dbReference>
<gene>
    <name evidence="1" type="ORF">B0T45_19740</name>
</gene>
<protein>
    <recommendedName>
        <fullName evidence="3">Peptidase C58 YopT-type domain-containing protein</fullName>
    </recommendedName>
</protein>
<accession>A0A1W0CGD0</accession>
<dbReference type="AlphaFoldDB" id="A0A1W0CGD0"/>
<sequence length="207" mass="22649">MAWSLQRAFNNAGNGANAAGVCEAAVCLWLKHIQDRVGKFNMGSSAGDYLPTTAQADALYQQFDNGAYLFRFASYLEQQVYPSAAAHNRVGDANHAEIFGLTFCHYSNNAHGASAQAWQDIIENRMVRGDALFLNLMRNGGASGHAVGVYKGSDYIWVFDPNRGLYRGNVSAGCCSAADLFRAAQYLAGLTGGYWDQTMYYGLHMRE</sequence>
<dbReference type="EMBL" id="MUKV01000036">
    <property type="protein sequence ID" value="OQS33817.1"/>
    <property type="molecule type" value="Genomic_DNA"/>
</dbReference>
<dbReference type="RefSeq" id="WP_081556654.1">
    <property type="nucleotide sequence ID" value="NZ_MUKV01000036.1"/>
</dbReference>
<reference evidence="1 2" key="1">
    <citation type="submission" date="2017-02" db="EMBL/GenBank/DDBJ databases">
        <title>Chromobacterium haemolyticum H5244.</title>
        <authorList>
            <person name="Gulvik C.A."/>
        </authorList>
    </citation>
    <scope>NUCLEOTIDE SEQUENCE [LARGE SCALE GENOMIC DNA]</scope>
    <source>
        <strain evidence="1 2">H5244</strain>
    </source>
</reference>
<evidence type="ECO:0000313" key="2">
    <source>
        <dbReference type="Proteomes" id="UP000192721"/>
    </source>
</evidence>
<comment type="caution">
    <text evidence="1">The sequence shown here is derived from an EMBL/GenBank/DDBJ whole genome shotgun (WGS) entry which is preliminary data.</text>
</comment>
<dbReference type="Proteomes" id="UP000192721">
    <property type="component" value="Unassembled WGS sequence"/>
</dbReference>
<organism evidence="1 2">
    <name type="scientific">Chromobacterium haemolyticum</name>
    <dbReference type="NCBI Taxonomy" id="394935"/>
    <lineage>
        <taxon>Bacteria</taxon>
        <taxon>Pseudomonadati</taxon>
        <taxon>Pseudomonadota</taxon>
        <taxon>Betaproteobacteria</taxon>
        <taxon>Neisseriales</taxon>
        <taxon>Chromobacteriaceae</taxon>
        <taxon>Chromobacterium</taxon>
    </lineage>
</organism>
<name>A0A1W0CGD0_9NEIS</name>
<dbReference type="Gene3D" id="3.90.70.20">
    <property type="match status" value="1"/>
</dbReference>